<proteinExistence type="predicted"/>
<accession>A0ABP0W497</accession>
<name>A0ABP0W497_9BRYO</name>
<keyword evidence="2" id="KW-1185">Reference proteome</keyword>
<organism evidence="1 2">
    <name type="scientific">Sphagnum jensenii</name>
    <dbReference type="NCBI Taxonomy" id="128206"/>
    <lineage>
        <taxon>Eukaryota</taxon>
        <taxon>Viridiplantae</taxon>
        <taxon>Streptophyta</taxon>
        <taxon>Embryophyta</taxon>
        <taxon>Bryophyta</taxon>
        <taxon>Sphagnophytina</taxon>
        <taxon>Sphagnopsida</taxon>
        <taxon>Sphagnales</taxon>
        <taxon>Sphagnaceae</taxon>
        <taxon>Sphagnum</taxon>
    </lineage>
</organism>
<dbReference type="Proteomes" id="UP001497444">
    <property type="component" value="Chromosome 14"/>
</dbReference>
<reference evidence="1" key="1">
    <citation type="submission" date="2024-02" db="EMBL/GenBank/DDBJ databases">
        <authorList>
            <consortium name="ELIXIR-Norway"/>
            <consortium name="Elixir Norway"/>
        </authorList>
    </citation>
    <scope>NUCLEOTIDE SEQUENCE</scope>
</reference>
<dbReference type="EMBL" id="OZ020109">
    <property type="protein sequence ID" value="CAK9261374.1"/>
    <property type="molecule type" value="Genomic_DNA"/>
</dbReference>
<gene>
    <name evidence="1" type="ORF">CSSPJE1EN1_LOCUS6852</name>
</gene>
<evidence type="ECO:0000313" key="1">
    <source>
        <dbReference type="EMBL" id="CAK9261374.1"/>
    </source>
</evidence>
<protein>
    <submittedName>
        <fullName evidence="1">Uncharacterized protein</fullName>
    </submittedName>
</protein>
<sequence>MRKKRLWAALRKQVIQAAQCCMYEEDTFEDDEDVPAANEFDFENLTYSRDQELGFITNCCSCHGARVSSTGRSRETDDQATVLVSPDEEEEEPHVEPRNGSVTEEELIELRNVSFPARRACSCNVPDPGADPRPTSTGLTHRGGAAFMKLVTHMRSGPAVRKQLVSQSINRAGVVEADIAIAANMALGRSGCHGCHVAGKLAESAGGERSSCQKLENPVHVVGKSLHHCGIDVEELDAHHADFASSSRSDNSSSQGRLIKRLEQELEIQPSLRPLNTQIMSRTNPARRRSVVLPRTDLMIRPRRAAAAAVSLGSSIKRQSWNASIRTAQDFEAQLRDKERALMKRERALNYGHSIRRTSYRHIIYSSQLHDVAKLCSSKWPGSSEEARRTPDRLGWVWNWLERLEPEPVEEEIRSQFLAAAATNAHDQHHRSTRSRSWDDSFT</sequence>
<evidence type="ECO:0000313" key="2">
    <source>
        <dbReference type="Proteomes" id="UP001497444"/>
    </source>
</evidence>